<comment type="catalytic activity">
    <reaction evidence="8 10 11">
        <text>2-(2-carboxy-4-methylthiazol-5-yl)ethyl phosphate + 4-amino-2-methyl-5-(diphosphooxymethyl)pyrimidine + 2 H(+) = thiamine phosphate + CO2 + diphosphate</text>
        <dbReference type="Rhea" id="RHEA:47848"/>
        <dbReference type="ChEBI" id="CHEBI:15378"/>
        <dbReference type="ChEBI" id="CHEBI:16526"/>
        <dbReference type="ChEBI" id="CHEBI:33019"/>
        <dbReference type="ChEBI" id="CHEBI:37575"/>
        <dbReference type="ChEBI" id="CHEBI:57841"/>
        <dbReference type="ChEBI" id="CHEBI:62890"/>
        <dbReference type="EC" id="2.5.1.3"/>
    </reaction>
</comment>
<comment type="function">
    <text evidence="1 10">Condenses 4-methyl-5-(beta-hydroxyethyl)thiazole monophosphate (THZ-P) and 2-methyl-4-amino-5-hydroxymethyl pyrimidine pyrophosphate (HMP-PP) to form thiamine monophosphate (TMP).</text>
</comment>
<dbReference type="AlphaFoldDB" id="B9KY57"/>
<feature type="binding site" evidence="10">
    <location>
        <begin position="45"/>
        <end position="49"/>
    </location>
    <ligand>
        <name>4-amino-2-methyl-5-(diphosphooxymethyl)pyrimidine</name>
        <dbReference type="ChEBI" id="CHEBI:57841"/>
    </ligand>
</feature>
<dbReference type="PANTHER" id="PTHR20857:SF15">
    <property type="entry name" value="THIAMINE-PHOSPHATE SYNTHASE"/>
    <property type="match status" value="1"/>
</dbReference>
<dbReference type="OrthoDB" id="9812206at2"/>
<accession>B9KY57</accession>
<feature type="binding site" evidence="10">
    <location>
        <position position="77"/>
    </location>
    <ligand>
        <name>4-amino-2-methyl-5-(diphosphooxymethyl)pyrimidine</name>
        <dbReference type="ChEBI" id="CHEBI:57841"/>
    </ligand>
</feature>
<evidence type="ECO:0000256" key="11">
    <source>
        <dbReference type="RuleBase" id="RU003826"/>
    </source>
</evidence>
<dbReference type="EMBL" id="CP001275">
    <property type="protein sequence ID" value="ACM04795.1"/>
    <property type="molecule type" value="Genomic_DNA"/>
</dbReference>
<dbReference type="SUPFAM" id="SSF51391">
    <property type="entry name" value="Thiamin phosphate synthase"/>
    <property type="match status" value="1"/>
</dbReference>
<sequence>MTTWRGVRLREALRLYVITDRALARGRPDIEIAREAIAGGATALQLRWKAGPLSEALQVGHALRALCREAGVLFVVNDRVDLALALEADGVHVGVSDLPVPETRKLVGESMVVGFSPETLEQALAAEAAGADYLGVGPVYPTTTKPDAGPAVGLEHLAQIAGAVGIPVVGIGGITAVNAAAVIRAGAVGVAVISAVVGAEDVREAARQLREVVDAALAERGR</sequence>
<evidence type="ECO:0000256" key="3">
    <source>
        <dbReference type="ARBA" id="ARBA00022679"/>
    </source>
</evidence>
<feature type="binding site" evidence="10">
    <location>
        <position position="116"/>
    </location>
    <ligand>
        <name>4-amino-2-methyl-5-(diphosphooxymethyl)pyrimidine</name>
        <dbReference type="ChEBI" id="CHEBI:57841"/>
    </ligand>
</feature>
<dbReference type="STRING" id="309801.trd_0400"/>
<keyword evidence="15" id="KW-1185">Reference proteome</keyword>
<dbReference type="HAMAP" id="MF_00097">
    <property type="entry name" value="TMP_synthase"/>
    <property type="match status" value="1"/>
</dbReference>
<feature type="binding site" evidence="10">
    <location>
        <position position="145"/>
    </location>
    <ligand>
        <name>4-amino-2-methyl-5-(diphosphooxymethyl)pyrimidine</name>
        <dbReference type="ChEBI" id="CHEBI:57841"/>
    </ligand>
</feature>
<keyword evidence="4 10" id="KW-0479">Metal-binding</keyword>
<evidence type="ECO:0000313" key="15">
    <source>
        <dbReference type="Proteomes" id="UP000000447"/>
    </source>
</evidence>
<evidence type="ECO:0000256" key="10">
    <source>
        <dbReference type="HAMAP-Rule" id="MF_00097"/>
    </source>
</evidence>
<dbReference type="Proteomes" id="UP000000447">
    <property type="component" value="Chromosome"/>
</dbReference>
<dbReference type="GO" id="GO:0000287">
    <property type="term" value="F:magnesium ion binding"/>
    <property type="evidence" value="ECO:0007669"/>
    <property type="project" value="UniProtKB-UniRule"/>
</dbReference>
<proteinExistence type="inferred from homology"/>
<feature type="domain" description="Thiamine phosphate synthase/TenI" evidence="13">
    <location>
        <begin position="15"/>
        <end position="196"/>
    </location>
</feature>
<dbReference type="NCBIfam" id="TIGR00693">
    <property type="entry name" value="thiE"/>
    <property type="match status" value="1"/>
</dbReference>
<evidence type="ECO:0000256" key="5">
    <source>
        <dbReference type="ARBA" id="ARBA00022842"/>
    </source>
</evidence>
<dbReference type="Pfam" id="PF02581">
    <property type="entry name" value="TMP-TENI"/>
    <property type="match status" value="1"/>
</dbReference>
<comment type="similarity">
    <text evidence="10 11">Belongs to the thiamine-phosphate synthase family.</text>
</comment>
<dbReference type="GO" id="GO:0005737">
    <property type="term" value="C:cytoplasm"/>
    <property type="evidence" value="ECO:0007669"/>
    <property type="project" value="TreeGrafter"/>
</dbReference>
<comment type="pathway">
    <text evidence="2 10 12">Cofactor biosynthesis; thiamine diphosphate biosynthesis; thiamine phosphate from 4-amino-2-methyl-5-diphosphomethylpyrimidine and 4-methyl-5-(2-phosphoethyl)-thiazole: step 1/1.</text>
</comment>
<dbReference type="InterPro" id="IPR036206">
    <property type="entry name" value="ThiamineP_synth_sf"/>
</dbReference>
<comment type="catalytic activity">
    <reaction evidence="9 10 11">
        <text>2-[(2R,5Z)-2-carboxy-4-methylthiazol-5(2H)-ylidene]ethyl phosphate + 4-amino-2-methyl-5-(diphosphooxymethyl)pyrimidine + 2 H(+) = thiamine phosphate + CO2 + diphosphate</text>
        <dbReference type="Rhea" id="RHEA:47844"/>
        <dbReference type="ChEBI" id="CHEBI:15378"/>
        <dbReference type="ChEBI" id="CHEBI:16526"/>
        <dbReference type="ChEBI" id="CHEBI:33019"/>
        <dbReference type="ChEBI" id="CHEBI:37575"/>
        <dbReference type="ChEBI" id="CHEBI:57841"/>
        <dbReference type="ChEBI" id="CHEBI:62899"/>
        <dbReference type="EC" id="2.5.1.3"/>
    </reaction>
</comment>
<dbReference type="GO" id="GO:0009228">
    <property type="term" value="P:thiamine biosynthetic process"/>
    <property type="evidence" value="ECO:0007669"/>
    <property type="project" value="UniProtKB-KW"/>
</dbReference>
<evidence type="ECO:0000256" key="1">
    <source>
        <dbReference type="ARBA" id="ARBA00003814"/>
    </source>
</evidence>
<evidence type="ECO:0000313" key="14">
    <source>
        <dbReference type="EMBL" id="ACM04795.1"/>
    </source>
</evidence>
<feature type="binding site" evidence="10">
    <location>
        <position position="78"/>
    </location>
    <ligand>
        <name>Mg(2+)</name>
        <dbReference type="ChEBI" id="CHEBI:18420"/>
    </ligand>
</feature>
<feature type="binding site" evidence="10">
    <location>
        <begin position="142"/>
        <end position="144"/>
    </location>
    <ligand>
        <name>2-[(2R,5Z)-2-carboxy-4-methylthiazol-5(2H)-ylidene]ethyl phosphate</name>
        <dbReference type="ChEBI" id="CHEBI:62899"/>
    </ligand>
</feature>
<keyword evidence="5 10" id="KW-0460">Magnesium</keyword>
<keyword evidence="6 10" id="KW-0784">Thiamine biosynthesis</keyword>
<dbReference type="PANTHER" id="PTHR20857">
    <property type="entry name" value="THIAMINE-PHOSPHATE PYROPHOSPHORYLASE"/>
    <property type="match status" value="1"/>
</dbReference>
<dbReference type="GO" id="GO:0004789">
    <property type="term" value="F:thiamine-phosphate diphosphorylase activity"/>
    <property type="evidence" value="ECO:0007669"/>
    <property type="project" value="UniProtKB-UniRule"/>
</dbReference>
<dbReference type="HOGENOM" id="CLU_018272_3_2_0"/>
<feature type="binding site" evidence="10">
    <location>
        <begin position="193"/>
        <end position="194"/>
    </location>
    <ligand>
        <name>2-[(2R,5Z)-2-carboxy-4-methylthiazol-5(2H)-ylidene]ethyl phosphate</name>
        <dbReference type="ChEBI" id="CHEBI:62899"/>
    </ligand>
</feature>
<dbReference type="GO" id="GO:0009229">
    <property type="term" value="P:thiamine diphosphate biosynthetic process"/>
    <property type="evidence" value="ECO:0007669"/>
    <property type="project" value="UniProtKB-UniRule"/>
</dbReference>
<dbReference type="UniPathway" id="UPA00060">
    <property type="reaction ID" value="UER00141"/>
</dbReference>
<dbReference type="InterPro" id="IPR013785">
    <property type="entry name" value="Aldolase_TIM"/>
</dbReference>
<evidence type="ECO:0000256" key="2">
    <source>
        <dbReference type="ARBA" id="ARBA00005165"/>
    </source>
</evidence>
<dbReference type="CDD" id="cd00564">
    <property type="entry name" value="TMP_TenI"/>
    <property type="match status" value="1"/>
</dbReference>
<gene>
    <name evidence="10 14" type="primary">thiE</name>
    <name evidence="14" type="ordered locus">trd_0400</name>
</gene>
<evidence type="ECO:0000256" key="12">
    <source>
        <dbReference type="RuleBase" id="RU004253"/>
    </source>
</evidence>
<evidence type="ECO:0000259" key="13">
    <source>
        <dbReference type="Pfam" id="PF02581"/>
    </source>
</evidence>
<feature type="binding site" evidence="10">
    <location>
        <position position="173"/>
    </location>
    <ligand>
        <name>2-[(2R,5Z)-2-carboxy-4-methylthiazol-5(2H)-ylidene]ethyl phosphate</name>
        <dbReference type="ChEBI" id="CHEBI:62899"/>
    </ligand>
</feature>
<comment type="catalytic activity">
    <reaction evidence="7 10 11">
        <text>4-methyl-5-(2-phosphooxyethyl)-thiazole + 4-amino-2-methyl-5-(diphosphooxymethyl)pyrimidine + H(+) = thiamine phosphate + diphosphate</text>
        <dbReference type="Rhea" id="RHEA:22328"/>
        <dbReference type="ChEBI" id="CHEBI:15378"/>
        <dbReference type="ChEBI" id="CHEBI:33019"/>
        <dbReference type="ChEBI" id="CHEBI:37575"/>
        <dbReference type="ChEBI" id="CHEBI:57841"/>
        <dbReference type="ChEBI" id="CHEBI:58296"/>
        <dbReference type="EC" id="2.5.1.3"/>
    </reaction>
</comment>
<dbReference type="InterPro" id="IPR022998">
    <property type="entry name" value="ThiamineP_synth_TenI"/>
</dbReference>
<protein>
    <recommendedName>
        <fullName evidence="10">Thiamine-phosphate synthase</fullName>
        <shortName evidence="10">TP synthase</shortName>
        <shortName evidence="10">TPS</shortName>
        <ecNumber evidence="10">2.5.1.3</ecNumber>
    </recommendedName>
    <alternativeName>
        <fullName evidence="10">Thiamine-phosphate pyrophosphorylase</fullName>
        <shortName evidence="10">TMP pyrophosphorylase</shortName>
        <shortName evidence="10">TMP-PPase</shortName>
    </alternativeName>
</protein>
<dbReference type="EC" id="2.5.1.3" evidence="10"/>
<name>B9KY57_THERP</name>
<evidence type="ECO:0000256" key="4">
    <source>
        <dbReference type="ARBA" id="ARBA00022723"/>
    </source>
</evidence>
<evidence type="ECO:0000256" key="7">
    <source>
        <dbReference type="ARBA" id="ARBA00047334"/>
    </source>
</evidence>
<comment type="cofactor">
    <cofactor evidence="10">
        <name>Mg(2+)</name>
        <dbReference type="ChEBI" id="CHEBI:18420"/>
    </cofactor>
    <text evidence="10">Binds 1 Mg(2+) ion per subunit.</text>
</comment>
<keyword evidence="3 10" id="KW-0808">Transferase</keyword>
<organism evidence="14 15">
    <name type="scientific">Thermomicrobium roseum (strain ATCC 27502 / DSM 5159 / P-2)</name>
    <dbReference type="NCBI Taxonomy" id="309801"/>
    <lineage>
        <taxon>Bacteria</taxon>
        <taxon>Pseudomonadati</taxon>
        <taxon>Thermomicrobiota</taxon>
        <taxon>Thermomicrobia</taxon>
        <taxon>Thermomicrobiales</taxon>
        <taxon>Thermomicrobiaceae</taxon>
        <taxon>Thermomicrobium</taxon>
    </lineage>
</organism>
<dbReference type="InterPro" id="IPR034291">
    <property type="entry name" value="TMP_synthase"/>
</dbReference>
<dbReference type="RefSeq" id="WP_012641807.1">
    <property type="nucleotide sequence ID" value="NC_011959.1"/>
</dbReference>
<feature type="binding site" evidence="10">
    <location>
        <position position="97"/>
    </location>
    <ligand>
        <name>Mg(2+)</name>
        <dbReference type="ChEBI" id="CHEBI:18420"/>
    </ligand>
</feature>
<reference evidence="14 15" key="1">
    <citation type="journal article" date="2009" name="PLoS ONE">
        <title>Complete genome sequence of the aerobic CO-oxidizing thermophile Thermomicrobium roseum.</title>
        <authorList>
            <person name="Wu D."/>
            <person name="Raymond J."/>
            <person name="Wu M."/>
            <person name="Chatterji S."/>
            <person name="Ren Q."/>
            <person name="Graham J.E."/>
            <person name="Bryant D.A."/>
            <person name="Robb F."/>
            <person name="Colman A."/>
            <person name="Tallon L.J."/>
            <person name="Badger J.H."/>
            <person name="Madupu R."/>
            <person name="Ward N.L."/>
            <person name="Eisen J.A."/>
        </authorList>
    </citation>
    <scope>NUCLEOTIDE SEQUENCE [LARGE SCALE GENOMIC DNA]</scope>
    <source>
        <strain evidence="15">ATCC 27502 / DSM 5159 / P-2</strain>
    </source>
</reference>
<evidence type="ECO:0000256" key="8">
    <source>
        <dbReference type="ARBA" id="ARBA00047851"/>
    </source>
</evidence>
<evidence type="ECO:0000256" key="9">
    <source>
        <dbReference type="ARBA" id="ARBA00047883"/>
    </source>
</evidence>
<dbReference type="KEGG" id="tro:trd_0400"/>
<dbReference type="Gene3D" id="3.20.20.70">
    <property type="entry name" value="Aldolase class I"/>
    <property type="match status" value="1"/>
</dbReference>
<dbReference type="eggNOG" id="COG0352">
    <property type="taxonomic scope" value="Bacteria"/>
</dbReference>
<dbReference type="FunFam" id="3.20.20.70:FF:000096">
    <property type="entry name" value="Thiamine-phosphate synthase"/>
    <property type="match status" value="1"/>
</dbReference>
<evidence type="ECO:0000256" key="6">
    <source>
        <dbReference type="ARBA" id="ARBA00022977"/>
    </source>
</evidence>